<keyword evidence="3" id="KW-0949">S-adenosyl-L-methionine</keyword>
<comment type="caution">
    <text evidence="7">The sequence shown here is derived from an EMBL/GenBank/DDBJ whole genome shotgun (WGS) entry which is preliminary data.</text>
</comment>
<accession>A0A2U1SW38</accession>
<dbReference type="Proteomes" id="UP000245137">
    <property type="component" value="Unassembled WGS sequence"/>
</dbReference>
<gene>
    <name evidence="7" type="ORF">C5689_01710</name>
</gene>
<dbReference type="PANTHER" id="PTHR43712">
    <property type="entry name" value="PUTATIVE (AFU_ORTHOLOGUE AFUA_4G14580)-RELATED"/>
    <property type="match status" value="1"/>
</dbReference>
<evidence type="ECO:0000256" key="3">
    <source>
        <dbReference type="ARBA" id="ARBA00022691"/>
    </source>
</evidence>
<dbReference type="InterPro" id="IPR036388">
    <property type="entry name" value="WH-like_DNA-bd_sf"/>
</dbReference>
<dbReference type="SUPFAM" id="SSF46785">
    <property type="entry name" value="Winged helix' DNA-binding domain"/>
    <property type="match status" value="1"/>
</dbReference>
<dbReference type="Pfam" id="PF00891">
    <property type="entry name" value="Methyltransf_2"/>
    <property type="match status" value="1"/>
</dbReference>
<dbReference type="Gene3D" id="1.10.10.10">
    <property type="entry name" value="Winged helix-like DNA-binding domain superfamily/Winged helix DNA-binding domain"/>
    <property type="match status" value="1"/>
</dbReference>
<dbReference type="InterPro" id="IPR001077">
    <property type="entry name" value="COMT_C"/>
</dbReference>
<dbReference type="GO" id="GO:0008171">
    <property type="term" value="F:O-methyltransferase activity"/>
    <property type="evidence" value="ECO:0007669"/>
    <property type="project" value="InterPro"/>
</dbReference>
<dbReference type="RefSeq" id="WP_108915510.1">
    <property type="nucleotide sequence ID" value="NZ_BGJY01000001.1"/>
</dbReference>
<dbReference type="PROSITE" id="PS51683">
    <property type="entry name" value="SAM_OMT_II"/>
    <property type="match status" value="1"/>
</dbReference>
<dbReference type="InterPro" id="IPR036390">
    <property type="entry name" value="WH_DNA-bd_sf"/>
</dbReference>
<evidence type="ECO:0000256" key="1">
    <source>
        <dbReference type="ARBA" id="ARBA00022603"/>
    </source>
</evidence>
<proteinExistence type="predicted"/>
<evidence type="ECO:0000313" key="8">
    <source>
        <dbReference type="Proteomes" id="UP000245137"/>
    </source>
</evidence>
<dbReference type="Gene3D" id="3.40.50.150">
    <property type="entry name" value="Vaccinia Virus protein VP39"/>
    <property type="match status" value="1"/>
</dbReference>
<dbReference type="PANTHER" id="PTHR43712:SF2">
    <property type="entry name" value="O-METHYLTRANSFERASE CICE"/>
    <property type="match status" value="1"/>
</dbReference>
<dbReference type="GO" id="GO:0032259">
    <property type="term" value="P:methylation"/>
    <property type="evidence" value="ECO:0007669"/>
    <property type="project" value="UniProtKB-KW"/>
</dbReference>
<dbReference type="OrthoDB" id="7418600at2"/>
<organism evidence="7 8">
    <name type="scientific">Methylosinus sporium</name>
    <dbReference type="NCBI Taxonomy" id="428"/>
    <lineage>
        <taxon>Bacteria</taxon>
        <taxon>Pseudomonadati</taxon>
        <taxon>Pseudomonadota</taxon>
        <taxon>Alphaproteobacteria</taxon>
        <taxon>Hyphomicrobiales</taxon>
        <taxon>Methylocystaceae</taxon>
        <taxon>Methylosinus</taxon>
    </lineage>
</organism>
<keyword evidence="8" id="KW-1185">Reference proteome</keyword>
<dbReference type="SUPFAM" id="SSF53335">
    <property type="entry name" value="S-adenosyl-L-methionine-dependent methyltransferases"/>
    <property type="match status" value="1"/>
</dbReference>
<feature type="domain" description="O-methyltransferase dimerisation" evidence="6">
    <location>
        <begin position="45"/>
        <end position="119"/>
    </location>
</feature>
<dbReference type="InterPro" id="IPR016461">
    <property type="entry name" value="COMT-like"/>
</dbReference>
<evidence type="ECO:0000259" key="6">
    <source>
        <dbReference type="Pfam" id="PF08100"/>
    </source>
</evidence>
<dbReference type="AlphaFoldDB" id="A0A2U1SW38"/>
<dbReference type="PIRSF" id="PIRSF005739">
    <property type="entry name" value="O-mtase"/>
    <property type="match status" value="1"/>
</dbReference>
<keyword evidence="2 7" id="KW-0808">Transferase</keyword>
<protein>
    <submittedName>
        <fullName evidence="7">Methyltransferase</fullName>
    </submittedName>
</protein>
<evidence type="ECO:0000259" key="5">
    <source>
        <dbReference type="Pfam" id="PF00891"/>
    </source>
</evidence>
<dbReference type="CDD" id="cd02440">
    <property type="entry name" value="AdoMet_MTases"/>
    <property type="match status" value="1"/>
</dbReference>
<name>A0A2U1SW38_METSR</name>
<reference evidence="7 8" key="1">
    <citation type="journal article" date="2018" name="Appl. Microbiol. Biotechnol.">
        <title>Co-cultivation of the strictly anaerobic methanogen Methanosarcina barkeri with aerobic methanotrophs in an oxygen-limited membrane bioreactor.</title>
        <authorList>
            <person name="In 't Zandt M.H."/>
            <person name="van den Bosch T.J.M."/>
            <person name="Rijkers R."/>
            <person name="van Kessel M.A.H.J."/>
            <person name="Jetten M.S.M."/>
            <person name="Welte C.U."/>
        </authorList>
    </citation>
    <scope>NUCLEOTIDE SEQUENCE [LARGE SCALE GENOMIC DNA]</scope>
    <source>
        <strain evidence="7 8">DSM 17706</strain>
    </source>
</reference>
<dbReference type="EMBL" id="PUIV01000001">
    <property type="protein sequence ID" value="PWB95837.1"/>
    <property type="molecule type" value="Genomic_DNA"/>
</dbReference>
<evidence type="ECO:0000256" key="2">
    <source>
        <dbReference type="ARBA" id="ARBA00022679"/>
    </source>
</evidence>
<dbReference type="Pfam" id="PF08100">
    <property type="entry name" value="Dimerisation"/>
    <property type="match status" value="1"/>
</dbReference>
<feature type="domain" description="O-methyltransferase C-terminal" evidence="5">
    <location>
        <begin position="170"/>
        <end position="350"/>
    </location>
</feature>
<dbReference type="Gene3D" id="1.10.287.1350">
    <property type="match status" value="1"/>
</dbReference>
<dbReference type="InterPro" id="IPR012967">
    <property type="entry name" value="COMT_dimerisation"/>
</dbReference>
<evidence type="ECO:0000313" key="7">
    <source>
        <dbReference type="EMBL" id="PWB95837.1"/>
    </source>
</evidence>
<keyword evidence="1 7" id="KW-0489">Methyltransferase</keyword>
<dbReference type="GO" id="GO:0046983">
    <property type="term" value="F:protein dimerization activity"/>
    <property type="evidence" value="ECO:0007669"/>
    <property type="project" value="InterPro"/>
</dbReference>
<feature type="active site" description="Proton acceptor" evidence="4">
    <location>
        <position position="280"/>
    </location>
</feature>
<evidence type="ECO:0000256" key="4">
    <source>
        <dbReference type="PIRSR" id="PIRSR005739-1"/>
    </source>
</evidence>
<sequence>MGQFFRDRLRRLRDRLISSPRFQRLAAAHPLTRAKARRRAREMLDLCAGFVYSQVLLACVRLKLLELLLEQPRNVEQIAEKLDLSPDAVARLLDAAASLGLVERRGGERFGLGELGAALIGNKAALSLVSHQPMLYADLADPVALLRGDESAEPRLADYWPYSAAENPAALSAEEVAPYSALMAASQPLVAQEVLDVYPIRRHKKLLDVGGGEGAFLIAAAARAPRLQLMLFDLPAVVERARARLEEARLAERTTFFSGNFLTDPLPKGADVITLIRIVHDHDDASALELLRNVRRALPRDGTLLIIEAMSGVEGAEPLDAYYGFYTLAMGRGEPRTVAELQKLAKKAGFGRFRLLSNPMPIVASILLAKPDPDYHGP</sequence>
<dbReference type="InterPro" id="IPR029063">
    <property type="entry name" value="SAM-dependent_MTases_sf"/>
</dbReference>